<comment type="caution">
    <text evidence="2">The sequence shown here is derived from an EMBL/GenBank/DDBJ whole genome shotgun (WGS) entry which is preliminary data.</text>
</comment>
<organism evidence="2 3">
    <name type="scientific">Haloactinospora alba</name>
    <dbReference type="NCBI Taxonomy" id="405555"/>
    <lineage>
        <taxon>Bacteria</taxon>
        <taxon>Bacillati</taxon>
        <taxon>Actinomycetota</taxon>
        <taxon>Actinomycetes</taxon>
        <taxon>Streptosporangiales</taxon>
        <taxon>Nocardiopsidaceae</taxon>
        <taxon>Haloactinospora</taxon>
    </lineage>
</organism>
<dbReference type="AlphaFoldDB" id="A0A543NIU9"/>
<evidence type="ECO:0000313" key="3">
    <source>
        <dbReference type="Proteomes" id="UP000317422"/>
    </source>
</evidence>
<evidence type="ECO:0000313" key="2">
    <source>
        <dbReference type="EMBL" id="TQN31775.1"/>
    </source>
</evidence>
<sequence length="75" mass="8220">MGAVFAIATLIAAVLGGLLVTGVLTLRLLVQTRRLHGQLRRTRHELEWRYPSARELAARSGVGDRGGDRRTGAQR</sequence>
<dbReference type="EMBL" id="VFQC01000001">
    <property type="protein sequence ID" value="TQN31775.1"/>
    <property type="molecule type" value="Genomic_DNA"/>
</dbReference>
<accession>A0A543NIU9</accession>
<protein>
    <submittedName>
        <fullName evidence="2">Uncharacterized protein</fullName>
    </submittedName>
</protein>
<keyword evidence="1" id="KW-1133">Transmembrane helix</keyword>
<reference evidence="2 3" key="1">
    <citation type="submission" date="2019-06" db="EMBL/GenBank/DDBJ databases">
        <title>Sequencing the genomes of 1000 actinobacteria strains.</title>
        <authorList>
            <person name="Klenk H.-P."/>
        </authorList>
    </citation>
    <scope>NUCLEOTIDE SEQUENCE [LARGE SCALE GENOMIC DNA]</scope>
    <source>
        <strain evidence="2 3">DSM 45015</strain>
    </source>
</reference>
<keyword evidence="1" id="KW-0472">Membrane</keyword>
<name>A0A543NIU9_9ACTN</name>
<feature type="transmembrane region" description="Helical" evidence="1">
    <location>
        <begin position="6"/>
        <end position="30"/>
    </location>
</feature>
<dbReference type="Proteomes" id="UP000317422">
    <property type="component" value="Unassembled WGS sequence"/>
</dbReference>
<evidence type="ECO:0000256" key="1">
    <source>
        <dbReference type="SAM" id="Phobius"/>
    </source>
</evidence>
<gene>
    <name evidence="2" type="ORF">FHX37_1696</name>
</gene>
<keyword evidence="1" id="KW-0812">Transmembrane</keyword>
<keyword evidence="3" id="KW-1185">Reference proteome</keyword>
<proteinExistence type="predicted"/>